<dbReference type="Gene3D" id="1.20.81.30">
    <property type="entry name" value="Type II secretion system (T2SS), domain F"/>
    <property type="match status" value="2"/>
</dbReference>
<name>A0A3B0ZEY8_9ZZZZ</name>
<gene>
    <name evidence="9" type="ORF">MNBD_GAMMA12-447</name>
</gene>
<keyword evidence="4 7" id="KW-0812">Transmembrane</keyword>
<feature type="transmembrane region" description="Helical" evidence="7">
    <location>
        <begin position="372"/>
        <end position="393"/>
    </location>
</feature>
<dbReference type="InterPro" id="IPR003004">
    <property type="entry name" value="GspF/PilC"/>
</dbReference>
<keyword evidence="6 7" id="KW-0472">Membrane</keyword>
<accession>A0A3B0ZEY8</accession>
<comment type="similarity">
    <text evidence="2">Belongs to the GSP F family.</text>
</comment>
<dbReference type="AlphaFoldDB" id="A0A3B0ZEY8"/>
<dbReference type="PANTHER" id="PTHR30012:SF0">
    <property type="entry name" value="TYPE II SECRETION SYSTEM PROTEIN F-RELATED"/>
    <property type="match status" value="1"/>
</dbReference>
<evidence type="ECO:0000259" key="8">
    <source>
        <dbReference type="Pfam" id="PF00482"/>
    </source>
</evidence>
<feature type="transmembrane region" description="Helical" evidence="7">
    <location>
        <begin position="218"/>
        <end position="237"/>
    </location>
</feature>
<feature type="domain" description="Type II secretion system protein GspF" evidence="8">
    <location>
        <begin position="65"/>
        <end position="188"/>
    </location>
</feature>
<evidence type="ECO:0000313" key="9">
    <source>
        <dbReference type="EMBL" id="VAW79256.1"/>
    </source>
</evidence>
<evidence type="ECO:0000256" key="7">
    <source>
        <dbReference type="SAM" id="Phobius"/>
    </source>
</evidence>
<keyword evidence="3" id="KW-1003">Cell membrane</keyword>
<organism evidence="9">
    <name type="scientific">hydrothermal vent metagenome</name>
    <dbReference type="NCBI Taxonomy" id="652676"/>
    <lineage>
        <taxon>unclassified sequences</taxon>
        <taxon>metagenomes</taxon>
        <taxon>ecological metagenomes</taxon>
    </lineage>
</organism>
<evidence type="ECO:0000256" key="5">
    <source>
        <dbReference type="ARBA" id="ARBA00022989"/>
    </source>
</evidence>
<sequence length="401" mass="45442">MSIYKYKAINIEGSIVKGRIDSANEQDLESRLHAMNLELISMDRISQKTGAISGRHVSRQELINFCFHMEQMIRAGVPILESLTDLRDSVSNPRFKEVVAAVIISIEGGKCFSEALREFPQLFDTVFVSLIEAGEESGRLDLVLDKMTESLKWQDELISQTKKLVMYPAFVGTVVIAVVFFLMIYLVPQMVAFIQNMGEELPIHTKLLIATSNFISKFWYVILALPFITYFSITYTANRNESFRYKLDNFKLNFWLIGPVYKKIILARFATYFSLLYRSGVSILAGLKISEEITGNSVIKKALHDVSRYTADGLTLSQSVHKVGLFSPLVVRMLKVGENTGRLDNSLDNVSYFYNRDVKESIEKVQSMIEPVMTVFLGIILGWVMISVLGPIYDIISKVKT</sequence>
<dbReference type="GO" id="GO:0005886">
    <property type="term" value="C:plasma membrane"/>
    <property type="evidence" value="ECO:0007669"/>
    <property type="project" value="UniProtKB-SubCell"/>
</dbReference>
<protein>
    <submittedName>
        <fullName evidence="9">Type II secretory pathway, component PulF / Type IV fimbrial assembly protein PilC</fullName>
    </submittedName>
</protein>
<dbReference type="PANTHER" id="PTHR30012">
    <property type="entry name" value="GENERAL SECRETION PATHWAY PROTEIN"/>
    <property type="match status" value="1"/>
</dbReference>
<feature type="domain" description="Type II secretion system protein GspF" evidence="8">
    <location>
        <begin position="269"/>
        <end position="390"/>
    </location>
</feature>
<evidence type="ECO:0000256" key="1">
    <source>
        <dbReference type="ARBA" id="ARBA00004651"/>
    </source>
</evidence>
<comment type="subcellular location">
    <subcellularLocation>
        <location evidence="1">Cell membrane</location>
        <topology evidence="1">Multi-pass membrane protein</topology>
    </subcellularLocation>
</comment>
<evidence type="ECO:0000256" key="6">
    <source>
        <dbReference type="ARBA" id="ARBA00023136"/>
    </source>
</evidence>
<proteinExistence type="inferred from homology"/>
<feature type="transmembrane region" description="Helical" evidence="7">
    <location>
        <begin position="164"/>
        <end position="187"/>
    </location>
</feature>
<dbReference type="PRINTS" id="PR00812">
    <property type="entry name" value="BCTERIALGSPF"/>
</dbReference>
<dbReference type="EMBL" id="UOFL01000171">
    <property type="protein sequence ID" value="VAW79256.1"/>
    <property type="molecule type" value="Genomic_DNA"/>
</dbReference>
<dbReference type="Pfam" id="PF00482">
    <property type="entry name" value="T2SSF"/>
    <property type="match status" value="2"/>
</dbReference>
<evidence type="ECO:0000256" key="4">
    <source>
        <dbReference type="ARBA" id="ARBA00022692"/>
    </source>
</evidence>
<evidence type="ECO:0000256" key="2">
    <source>
        <dbReference type="ARBA" id="ARBA00005745"/>
    </source>
</evidence>
<reference evidence="9" key="1">
    <citation type="submission" date="2018-06" db="EMBL/GenBank/DDBJ databases">
        <authorList>
            <person name="Zhirakovskaya E."/>
        </authorList>
    </citation>
    <scope>NUCLEOTIDE SEQUENCE</scope>
</reference>
<dbReference type="InterPro" id="IPR042094">
    <property type="entry name" value="T2SS_GspF_sf"/>
</dbReference>
<dbReference type="InterPro" id="IPR018076">
    <property type="entry name" value="T2SS_GspF_dom"/>
</dbReference>
<evidence type="ECO:0000256" key="3">
    <source>
        <dbReference type="ARBA" id="ARBA00022475"/>
    </source>
</evidence>
<keyword evidence="5 7" id="KW-1133">Transmembrane helix</keyword>